<comment type="caution">
    <text evidence="5">The sequence shown here is derived from an EMBL/GenBank/DDBJ whole genome shotgun (WGS) entry which is preliminary data.</text>
</comment>
<keyword evidence="3" id="KW-0238">DNA-binding</keyword>
<dbReference type="SUPFAM" id="SSF88723">
    <property type="entry name" value="PIN domain-like"/>
    <property type="match status" value="1"/>
</dbReference>
<dbReference type="InterPro" id="IPR008918">
    <property type="entry name" value="HhH2"/>
</dbReference>
<dbReference type="InterPro" id="IPR020045">
    <property type="entry name" value="DNA_polI_H3TH"/>
</dbReference>
<dbReference type="InterPro" id="IPR002421">
    <property type="entry name" value="5-3_exonuclease"/>
</dbReference>
<dbReference type="PANTHER" id="PTHR42646">
    <property type="entry name" value="FLAP ENDONUCLEASE XNI"/>
    <property type="match status" value="1"/>
</dbReference>
<dbReference type="SUPFAM" id="SSF47807">
    <property type="entry name" value="5' to 3' exonuclease, C-terminal subdomain"/>
    <property type="match status" value="1"/>
</dbReference>
<dbReference type="CDD" id="cd09859">
    <property type="entry name" value="PIN_53EXO"/>
    <property type="match status" value="1"/>
</dbReference>
<dbReference type="GO" id="GO:0033567">
    <property type="term" value="P:DNA replication, Okazaki fragment processing"/>
    <property type="evidence" value="ECO:0007669"/>
    <property type="project" value="InterPro"/>
</dbReference>
<dbReference type="GO" id="GO:0003677">
    <property type="term" value="F:DNA binding"/>
    <property type="evidence" value="ECO:0007669"/>
    <property type="project" value="UniProtKB-KW"/>
</dbReference>
<evidence type="ECO:0000313" key="5">
    <source>
        <dbReference type="EMBL" id="OGY69673.1"/>
    </source>
</evidence>
<dbReference type="CDD" id="cd09898">
    <property type="entry name" value="H3TH_53EXO"/>
    <property type="match status" value="1"/>
</dbReference>
<dbReference type="FunFam" id="1.10.150.20:FF:000003">
    <property type="entry name" value="DNA polymerase I"/>
    <property type="match status" value="1"/>
</dbReference>
<dbReference type="InterPro" id="IPR036279">
    <property type="entry name" value="5-3_exonuclease_C_sf"/>
</dbReference>
<dbReference type="GO" id="GO:0017108">
    <property type="term" value="F:5'-flap endonuclease activity"/>
    <property type="evidence" value="ECO:0007669"/>
    <property type="project" value="InterPro"/>
</dbReference>
<dbReference type="Gene3D" id="1.10.150.20">
    <property type="entry name" value="5' to 3' exonuclease, C-terminal subdomain"/>
    <property type="match status" value="1"/>
</dbReference>
<evidence type="ECO:0000256" key="1">
    <source>
        <dbReference type="ARBA" id="ARBA00022722"/>
    </source>
</evidence>
<dbReference type="Gene3D" id="3.40.50.1010">
    <property type="entry name" value="5'-nuclease"/>
    <property type="match status" value="1"/>
</dbReference>
<dbReference type="InterPro" id="IPR029060">
    <property type="entry name" value="PIN-like_dom_sf"/>
</dbReference>
<sequence>MKTLLVIDANALIHRAFHALPEFVSREGKPTGALYGVASILIKFFKENPPQYVVAAFDRPETTFREKLFSEYKAHRPEPAPSLVAQIVEAYALFQSFGIKTIDASGFEGDDVIGTLVEFFKHEPEIKITILTGDMDSLQLVFQEKVVVETLRKGVNDITLYDEKAVRERFLVEPYQIPDYKGLIGDASDNITGVRGIGPKTAARLLGHHKTLENIIKSIEFNESILEEDSAYRKIKDQKEEALLSKKLATIRCDAPIPRLALRDLIISKNMKDGAIKYLSQFGFKSLIKRLEEESKKKIHQGQLL</sequence>
<dbReference type="InterPro" id="IPR020046">
    <property type="entry name" value="5-3_exonucl_a-hlix_arch_N"/>
</dbReference>
<evidence type="ECO:0000256" key="2">
    <source>
        <dbReference type="ARBA" id="ARBA00022801"/>
    </source>
</evidence>
<evidence type="ECO:0000259" key="4">
    <source>
        <dbReference type="SMART" id="SM00475"/>
    </source>
</evidence>
<keyword evidence="2" id="KW-0378">Hydrolase</keyword>
<gene>
    <name evidence="5" type="ORF">A2586_01585</name>
</gene>
<proteinExistence type="predicted"/>
<dbReference type="InterPro" id="IPR038969">
    <property type="entry name" value="FEN"/>
</dbReference>
<evidence type="ECO:0000256" key="3">
    <source>
        <dbReference type="ARBA" id="ARBA00023125"/>
    </source>
</evidence>
<dbReference type="Proteomes" id="UP000176611">
    <property type="component" value="Unassembled WGS sequence"/>
</dbReference>
<dbReference type="PANTHER" id="PTHR42646:SF2">
    <property type="entry name" value="5'-3' EXONUCLEASE FAMILY PROTEIN"/>
    <property type="match status" value="1"/>
</dbReference>
<dbReference type="GO" id="GO:0008409">
    <property type="term" value="F:5'-3' exonuclease activity"/>
    <property type="evidence" value="ECO:0007669"/>
    <property type="project" value="InterPro"/>
</dbReference>
<organism evidence="5 6">
    <name type="scientific">Candidatus Harrisonbacteria bacterium RIFOXYD1_FULL_40_9</name>
    <dbReference type="NCBI Taxonomy" id="1798412"/>
    <lineage>
        <taxon>Bacteria</taxon>
        <taxon>Candidatus Harrisoniibacteriota</taxon>
    </lineage>
</organism>
<dbReference type="Pfam" id="PF02739">
    <property type="entry name" value="5_3_exonuc_N"/>
    <property type="match status" value="1"/>
</dbReference>
<feature type="domain" description="5'-3' exonuclease" evidence="4">
    <location>
        <begin position="1"/>
        <end position="266"/>
    </location>
</feature>
<name>A0A1G1ZYH5_9BACT</name>
<reference evidence="5 6" key="1">
    <citation type="journal article" date="2016" name="Nat. Commun.">
        <title>Thousands of microbial genomes shed light on interconnected biogeochemical processes in an aquifer system.</title>
        <authorList>
            <person name="Anantharaman K."/>
            <person name="Brown C.T."/>
            <person name="Hug L.A."/>
            <person name="Sharon I."/>
            <person name="Castelle C.J."/>
            <person name="Probst A.J."/>
            <person name="Thomas B.C."/>
            <person name="Singh A."/>
            <person name="Wilkins M.J."/>
            <person name="Karaoz U."/>
            <person name="Brodie E.L."/>
            <person name="Williams K.H."/>
            <person name="Hubbard S.S."/>
            <person name="Banfield J.F."/>
        </authorList>
    </citation>
    <scope>NUCLEOTIDE SEQUENCE [LARGE SCALE GENOMIC DNA]</scope>
</reference>
<dbReference type="AlphaFoldDB" id="A0A1G1ZYH5"/>
<evidence type="ECO:0000313" key="6">
    <source>
        <dbReference type="Proteomes" id="UP000176611"/>
    </source>
</evidence>
<dbReference type="SMART" id="SM00279">
    <property type="entry name" value="HhH2"/>
    <property type="match status" value="1"/>
</dbReference>
<accession>A0A1G1ZYH5</accession>
<protein>
    <recommendedName>
        <fullName evidence="4">5'-3' exonuclease domain-containing protein</fullName>
    </recommendedName>
</protein>
<dbReference type="EMBL" id="MHJO01000007">
    <property type="protein sequence ID" value="OGY69673.1"/>
    <property type="molecule type" value="Genomic_DNA"/>
</dbReference>
<dbReference type="SMART" id="SM00475">
    <property type="entry name" value="53EXOc"/>
    <property type="match status" value="1"/>
</dbReference>
<keyword evidence="1" id="KW-0540">Nuclease</keyword>
<dbReference type="Pfam" id="PF01367">
    <property type="entry name" value="5_3_exonuc"/>
    <property type="match status" value="1"/>
</dbReference>